<dbReference type="AlphaFoldDB" id="A0AAW1LWK5"/>
<dbReference type="InterPro" id="IPR019734">
    <property type="entry name" value="TPR_rpt"/>
</dbReference>
<feature type="compositionally biased region" description="Polar residues" evidence="1">
    <location>
        <begin position="79"/>
        <end position="102"/>
    </location>
</feature>
<dbReference type="InterPro" id="IPR028796">
    <property type="entry name" value="BBS8"/>
</dbReference>
<gene>
    <name evidence="2" type="ORF">QE152_g9467</name>
</gene>
<dbReference type="GO" id="GO:0097730">
    <property type="term" value="C:non-motile cilium"/>
    <property type="evidence" value="ECO:0007669"/>
    <property type="project" value="TreeGrafter"/>
</dbReference>
<organism evidence="2 3">
    <name type="scientific">Popillia japonica</name>
    <name type="common">Japanese beetle</name>
    <dbReference type="NCBI Taxonomy" id="7064"/>
    <lineage>
        <taxon>Eukaryota</taxon>
        <taxon>Metazoa</taxon>
        <taxon>Ecdysozoa</taxon>
        <taxon>Arthropoda</taxon>
        <taxon>Hexapoda</taxon>
        <taxon>Insecta</taxon>
        <taxon>Pterygota</taxon>
        <taxon>Neoptera</taxon>
        <taxon>Endopterygota</taxon>
        <taxon>Coleoptera</taxon>
        <taxon>Polyphaga</taxon>
        <taxon>Scarabaeiformia</taxon>
        <taxon>Scarabaeidae</taxon>
        <taxon>Rutelinae</taxon>
        <taxon>Popillia</taxon>
    </lineage>
</organism>
<evidence type="ECO:0000313" key="2">
    <source>
        <dbReference type="EMBL" id="KAK9738839.1"/>
    </source>
</evidence>
<dbReference type="SMART" id="SM00028">
    <property type="entry name" value="TPR"/>
    <property type="match status" value="6"/>
</dbReference>
<feature type="region of interest" description="Disordered" evidence="1">
    <location>
        <begin position="73"/>
        <end position="119"/>
    </location>
</feature>
<keyword evidence="3" id="KW-1185">Reference proteome</keyword>
<sequence>MDPLYNALSQFKRRNYDKCVAICTSILDKQPLDQAAWCLKMRALTQRVYVDDLETEDVLDTDTMDDNVVATAPRPGTSLKPNLTSTAQTSLMTARPRTSTGRPISGVARPGTQTRPGSSIDRLKTARPVTTGQTARAIRLGTAAMLSSKDGPFIQVSRLNLSKYARNGDSFGYRCYVVENALELAVNLSKPLFEYLFYHEGDVRNALELAVQATQYCQFNDWWWKVQLAKCYVSLNLIRDAEQQLRSALKQYHHVETFVRLARIYVRLDQPLSAQEICKAGLEIFPNDVTILTELARLHEILGDMQNSIKFYRSVVIEDAMNAEAIASIGVYHFYNNQPELALRYYRRVLTMGAHSGELYNNLGLCCLYSQQLDLTLVCFQRALDLATDPLIKADVWYNLSHVAIGAGDLHLSVQCLNLCLSCDTTHAPALNNLAVLNHKLGKTNLAKSYLASAKRADPDLVEAQSNLEYLENK</sequence>
<dbReference type="Proteomes" id="UP001458880">
    <property type="component" value="Unassembled WGS sequence"/>
</dbReference>
<evidence type="ECO:0000256" key="1">
    <source>
        <dbReference type="SAM" id="MobiDB-lite"/>
    </source>
</evidence>
<dbReference type="GO" id="GO:0034464">
    <property type="term" value="C:BBSome"/>
    <property type="evidence" value="ECO:0007669"/>
    <property type="project" value="InterPro"/>
</dbReference>
<reference evidence="2 3" key="1">
    <citation type="journal article" date="2024" name="BMC Genomics">
        <title>De novo assembly and annotation of Popillia japonica's genome with initial clues to its potential as an invasive pest.</title>
        <authorList>
            <person name="Cucini C."/>
            <person name="Boschi S."/>
            <person name="Funari R."/>
            <person name="Cardaioli E."/>
            <person name="Iannotti N."/>
            <person name="Marturano G."/>
            <person name="Paoli F."/>
            <person name="Bruttini M."/>
            <person name="Carapelli A."/>
            <person name="Frati F."/>
            <person name="Nardi F."/>
        </authorList>
    </citation>
    <scope>NUCLEOTIDE SEQUENCE [LARGE SCALE GENOMIC DNA]</scope>
    <source>
        <strain evidence="2">DMR45628</strain>
    </source>
</reference>
<dbReference type="PANTHER" id="PTHR44177:SF1">
    <property type="entry name" value="TETRATRICOPEPTIDE REPEAT PROTEIN 8"/>
    <property type="match status" value="1"/>
</dbReference>
<dbReference type="SUPFAM" id="SSF48452">
    <property type="entry name" value="TPR-like"/>
    <property type="match status" value="1"/>
</dbReference>
<dbReference type="PANTHER" id="PTHR44177">
    <property type="entry name" value="TETRATRICOPEPTIDE REPEAT PROTEIN 8"/>
    <property type="match status" value="1"/>
</dbReference>
<name>A0AAW1LWK5_POPJA</name>
<dbReference type="GO" id="GO:0036064">
    <property type="term" value="C:ciliary basal body"/>
    <property type="evidence" value="ECO:0007669"/>
    <property type="project" value="TreeGrafter"/>
</dbReference>
<protein>
    <submittedName>
        <fullName evidence="2">Tetratricopeptide repeat</fullName>
    </submittedName>
</protein>
<accession>A0AAW1LWK5</accession>
<proteinExistence type="predicted"/>
<dbReference type="GO" id="GO:1905515">
    <property type="term" value="P:non-motile cilium assembly"/>
    <property type="evidence" value="ECO:0007669"/>
    <property type="project" value="InterPro"/>
</dbReference>
<evidence type="ECO:0000313" key="3">
    <source>
        <dbReference type="Proteomes" id="UP001458880"/>
    </source>
</evidence>
<dbReference type="InterPro" id="IPR011990">
    <property type="entry name" value="TPR-like_helical_dom_sf"/>
</dbReference>
<dbReference type="CDD" id="cd21341">
    <property type="entry name" value="TTC8_N"/>
    <property type="match status" value="1"/>
</dbReference>
<dbReference type="EMBL" id="JASPKY010000081">
    <property type="protein sequence ID" value="KAK9738839.1"/>
    <property type="molecule type" value="Genomic_DNA"/>
</dbReference>
<dbReference type="Gene3D" id="1.25.40.10">
    <property type="entry name" value="Tetratricopeptide repeat domain"/>
    <property type="match status" value="1"/>
</dbReference>
<dbReference type="Pfam" id="PF13181">
    <property type="entry name" value="TPR_8"/>
    <property type="match status" value="2"/>
</dbReference>
<comment type="caution">
    <text evidence="2">The sequence shown here is derived from an EMBL/GenBank/DDBJ whole genome shotgun (WGS) entry which is preliminary data.</text>
</comment>